<dbReference type="AlphaFoldDB" id="A0A9W8Q9T0"/>
<evidence type="ECO:0000313" key="1">
    <source>
        <dbReference type="EMBL" id="KAJ4148066.1"/>
    </source>
</evidence>
<dbReference type="RefSeq" id="XP_056051007.1">
    <property type="nucleotide sequence ID" value="XM_056194029.1"/>
</dbReference>
<reference evidence="1" key="1">
    <citation type="journal article" date="2023" name="Access Microbiol">
        <title>De-novo genome assembly for Akanthomyces muscarius, a biocontrol agent of insect agricultural pests.</title>
        <authorList>
            <person name="Erdos Z."/>
            <person name="Studholme D.J."/>
            <person name="Raymond B."/>
            <person name="Sharma M."/>
        </authorList>
    </citation>
    <scope>NUCLEOTIDE SEQUENCE</scope>
    <source>
        <strain evidence="1">Ve6</strain>
    </source>
</reference>
<evidence type="ECO:0000313" key="2">
    <source>
        <dbReference type="Proteomes" id="UP001144673"/>
    </source>
</evidence>
<name>A0A9W8Q9T0_AKAMU</name>
<dbReference type="EMBL" id="JAJHUN010000010">
    <property type="protein sequence ID" value="KAJ4148066.1"/>
    <property type="molecule type" value="Genomic_DNA"/>
</dbReference>
<gene>
    <name evidence="1" type="ORF">LMH87_002554</name>
</gene>
<keyword evidence="2" id="KW-1185">Reference proteome</keyword>
<protein>
    <submittedName>
        <fullName evidence="1">Uncharacterized protein</fullName>
    </submittedName>
</protein>
<accession>A0A9W8Q9T0</accession>
<comment type="caution">
    <text evidence="1">The sequence shown here is derived from an EMBL/GenBank/DDBJ whole genome shotgun (WGS) entry which is preliminary data.</text>
</comment>
<proteinExistence type="predicted"/>
<organism evidence="1 2">
    <name type="scientific">Akanthomyces muscarius</name>
    <name type="common">Entomopathogenic fungus</name>
    <name type="synonym">Lecanicillium muscarium</name>
    <dbReference type="NCBI Taxonomy" id="2231603"/>
    <lineage>
        <taxon>Eukaryota</taxon>
        <taxon>Fungi</taxon>
        <taxon>Dikarya</taxon>
        <taxon>Ascomycota</taxon>
        <taxon>Pezizomycotina</taxon>
        <taxon>Sordariomycetes</taxon>
        <taxon>Hypocreomycetidae</taxon>
        <taxon>Hypocreales</taxon>
        <taxon>Cordycipitaceae</taxon>
        <taxon>Akanthomyces</taxon>
    </lineage>
</organism>
<dbReference type="GeneID" id="80889713"/>
<sequence>MNLATTRPPAVPPSGKTQPWHAFVMMPLFEPPSDEGGAVCSGHMPICLYHISPYFRGYLFHLVLPRVIRSVIVLSANRISATVRRT</sequence>
<dbReference type="Proteomes" id="UP001144673">
    <property type="component" value="Chromosome 3"/>
</dbReference>
<dbReference type="KEGG" id="amus:LMH87_002554"/>